<protein>
    <recommendedName>
        <fullName evidence="1">Glutaredoxin-like protein</fullName>
    </recommendedName>
</protein>
<dbReference type="OrthoDB" id="429967at2759"/>
<proteinExistence type="inferred from homology"/>
<gene>
    <name evidence="2" type="ORF">scyTo_0005238</name>
</gene>
<dbReference type="Gene3D" id="3.40.30.10">
    <property type="entry name" value="Glutaredoxin"/>
    <property type="match status" value="1"/>
</dbReference>
<dbReference type="FunFam" id="3.40.30.10:FF:000628">
    <property type="entry name" value="Glutaredoxin-like protein C5orf63 homolog"/>
    <property type="match status" value="1"/>
</dbReference>
<keyword evidence="3" id="KW-1185">Reference proteome</keyword>
<evidence type="ECO:0000256" key="1">
    <source>
        <dbReference type="RuleBase" id="RU363082"/>
    </source>
</evidence>
<dbReference type="PANTHER" id="PTHR33558">
    <property type="entry name" value="GLUTAREDOXIN-LIKE PROTEIN C5ORF63 HOMOLOG"/>
    <property type="match status" value="1"/>
</dbReference>
<dbReference type="SUPFAM" id="SSF52833">
    <property type="entry name" value="Thioredoxin-like"/>
    <property type="match status" value="1"/>
</dbReference>
<comment type="similarity">
    <text evidence="1">Belongs to the glutaredoxin family.</text>
</comment>
<dbReference type="AlphaFoldDB" id="A0A401P4B5"/>
<dbReference type="InterPro" id="IPR052565">
    <property type="entry name" value="Glutaredoxin-like_YDR286C"/>
</dbReference>
<dbReference type="InterPro" id="IPR008554">
    <property type="entry name" value="Glutaredoxin-like"/>
</dbReference>
<dbReference type="STRING" id="75743.A0A401P4B5"/>
<dbReference type="InterPro" id="IPR036249">
    <property type="entry name" value="Thioredoxin-like_sf"/>
</dbReference>
<organism evidence="2 3">
    <name type="scientific">Scyliorhinus torazame</name>
    <name type="common">Cloudy catshark</name>
    <name type="synonym">Catulus torazame</name>
    <dbReference type="NCBI Taxonomy" id="75743"/>
    <lineage>
        <taxon>Eukaryota</taxon>
        <taxon>Metazoa</taxon>
        <taxon>Chordata</taxon>
        <taxon>Craniata</taxon>
        <taxon>Vertebrata</taxon>
        <taxon>Chondrichthyes</taxon>
        <taxon>Elasmobranchii</taxon>
        <taxon>Galeomorphii</taxon>
        <taxon>Galeoidea</taxon>
        <taxon>Carcharhiniformes</taxon>
        <taxon>Scyliorhinidae</taxon>
        <taxon>Scyliorhinus</taxon>
    </lineage>
</organism>
<name>A0A401P4B5_SCYTO</name>
<dbReference type="PANTHER" id="PTHR33558:SF1">
    <property type="entry name" value="GLUTAREDOXIN-LIKE PROTEIN C5ORF63 HOMOLOG"/>
    <property type="match status" value="1"/>
</dbReference>
<dbReference type="Proteomes" id="UP000288216">
    <property type="component" value="Unassembled WGS sequence"/>
</dbReference>
<accession>A0A401P4B5</accession>
<dbReference type="Pfam" id="PF05768">
    <property type="entry name" value="Glrx-like"/>
    <property type="match status" value="1"/>
</dbReference>
<evidence type="ECO:0000313" key="3">
    <source>
        <dbReference type="Proteomes" id="UP000288216"/>
    </source>
</evidence>
<evidence type="ECO:0000313" key="2">
    <source>
        <dbReference type="EMBL" id="GCB67985.1"/>
    </source>
</evidence>
<comment type="caution">
    <text evidence="2">The sequence shown here is derived from an EMBL/GenBank/DDBJ whole genome shotgun (WGS) entry which is preliminary data.</text>
</comment>
<sequence>MYLLHYLNLGQSSKSVLELLLRRMSTHSKDLPVLTLFTKDSCTLCEEAKEELEPYRHRFMLQEVDITVPENSVWYERYKYDIPVFHLNGQFLMMHKVNFKILEKRLTKLEEESNQSA</sequence>
<dbReference type="OMA" id="QYLMKHG"/>
<dbReference type="EMBL" id="BFAA01001609">
    <property type="protein sequence ID" value="GCB67985.1"/>
    <property type="molecule type" value="Genomic_DNA"/>
</dbReference>
<keyword evidence="1" id="KW-0249">Electron transport</keyword>
<reference evidence="2 3" key="1">
    <citation type="journal article" date="2018" name="Nat. Ecol. Evol.">
        <title>Shark genomes provide insights into elasmobranch evolution and the origin of vertebrates.</title>
        <authorList>
            <person name="Hara Y"/>
            <person name="Yamaguchi K"/>
            <person name="Onimaru K"/>
            <person name="Kadota M"/>
            <person name="Koyanagi M"/>
            <person name="Keeley SD"/>
            <person name="Tatsumi K"/>
            <person name="Tanaka K"/>
            <person name="Motone F"/>
            <person name="Kageyama Y"/>
            <person name="Nozu R"/>
            <person name="Adachi N"/>
            <person name="Nishimura O"/>
            <person name="Nakagawa R"/>
            <person name="Tanegashima C"/>
            <person name="Kiyatake I"/>
            <person name="Matsumoto R"/>
            <person name="Murakumo K"/>
            <person name="Nishida K"/>
            <person name="Terakita A"/>
            <person name="Kuratani S"/>
            <person name="Sato K"/>
            <person name="Hyodo S Kuraku.S."/>
        </authorList>
    </citation>
    <scope>NUCLEOTIDE SEQUENCE [LARGE SCALE GENOMIC DNA]</scope>
</reference>
<keyword evidence="1" id="KW-0813">Transport</keyword>